<dbReference type="OMA" id="SPIAFTH"/>
<dbReference type="AlphaFoldDB" id="A0AA38GET3"/>
<keyword evidence="4" id="KW-1185">Reference proteome</keyword>
<comment type="subunit">
    <text evidence="1">Homodimer.</text>
</comment>
<dbReference type="SMART" id="SM00886">
    <property type="entry name" value="Dabb"/>
    <property type="match status" value="2"/>
</dbReference>
<gene>
    <name evidence="3" type="ORF">KI387_015206</name>
</gene>
<dbReference type="InterPro" id="IPR044662">
    <property type="entry name" value="HS1/DABB1-like"/>
</dbReference>
<protein>
    <recommendedName>
        <fullName evidence="2">Stress-response A/B barrel domain-containing protein</fullName>
    </recommendedName>
</protein>
<dbReference type="Pfam" id="PF07876">
    <property type="entry name" value="Dabb"/>
    <property type="match status" value="2"/>
</dbReference>
<dbReference type="PROSITE" id="PS51502">
    <property type="entry name" value="S_R_A_B_BARREL"/>
    <property type="match status" value="2"/>
</dbReference>
<dbReference type="Proteomes" id="UP000824469">
    <property type="component" value="Unassembled WGS sequence"/>
</dbReference>
<dbReference type="Gene3D" id="3.30.70.100">
    <property type="match status" value="2"/>
</dbReference>
<organism evidence="3 4">
    <name type="scientific">Taxus chinensis</name>
    <name type="common">Chinese yew</name>
    <name type="synonym">Taxus wallichiana var. chinensis</name>
    <dbReference type="NCBI Taxonomy" id="29808"/>
    <lineage>
        <taxon>Eukaryota</taxon>
        <taxon>Viridiplantae</taxon>
        <taxon>Streptophyta</taxon>
        <taxon>Embryophyta</taxon>
        <taxon>Tracheophyta</taxon>
        <taxon>Spermatophyta</taxon>
        <taxon>Pinopsida</taxon>
        <taxon>Pinidae</taxon>
        <taxon>Conifers II</taxon>
        <taxon>Cupressales</taxon>
        <taxon>Taxaceae</taxon>
        <taxon>Taxus</taxon>
    </lineage>
</organism>
<dbReference type="SUPFAM" id="SSF54909">
    <property type="entry name" value="Dimeric alpha+beta barrel"/>
    <property type="match status" value="2"/>
</dbReference>
<proteinExistence type="predicted"/>
<dbReference type="InterPro" id="IPR013097">
    <property type="entry name" value="Dabb"/>
</dbReference>
<dbReference type="PANTHER" id="PTHR33178:SF3">
    <property type="entry name" value="STRESS-RESPONSE A_B BARREL DOMAIN-CONTAINING PROTEIN UP3"/>
    <property type="match status" value="1"/>
</dbReference>
<dbReference type="InterPro" id="IPR011008">
    <property type="entry name" value="Dimeric_a/b-barrel"/>
</dbReference>
<reference evidence="3 4" key="1">
    <citation type="journal article" date="2021" name="Nat. Plants">
        <title>The Taxus genome provides insights into paclitaxel biosynthesis.</title>
        <authorList>
            <person name="Xiong X."/>
            <person name="Gou J."/>
            <person name="Liao Q."/>
            <person name="Li Y."/>
            <person name="Zhou Q."/>
            <person name="Bi G."/>
            <person name="Li C."/>
            <person name="Du R."/>
            <person name="Wang X."/>
            <person name="Sun T."/>
            <person name="Guo L."/>
            <person name="Liang H."/>
            <person name="Lu P."/>
            <person name="Wu Y."/>
            <person name="Zhang Z."/>
            <person name="Ro D.K."/>
            <person name="Shang Y."/>
            <person name="Huang S."/>
            <person name="Yan J."/>
        </authorList>
    </citation>
    <scope>NUCLEOTIDE SEQUENCE [LARGE SCALE GENOMIC DNA]</scope>
    <source>
        <strain evidence="3">Ta-2019</strain>
    </source>
</reference>
<evidence type="ECO:0000313" key="3">
    <source>
        <dbReference type="EMBL" id="KAH9320567.1"/>
    </source>
</evidence>
<name>A0AA38GET3_TAXCH</name>
<evidence type="ECO:0000256" key="1">
    <source>
        <dbReference type="ARBA" id="ARBA00011738"/>
    </source>
</evidence>
<evidence type="ECO:0000313" key="4">
    <source>
        <dbReference type="Proteomes" id="UP000824469"/>
    </source>
</evidence>
<comment type="caution">
    <text evidence="3">The sequence shown here is derived from an EMBL/GenBank/DDBJ whole genome shotgun (WGS) entry which is preliminary data.</text>
</comment>
<accession>A0AA38GET3</accession>
<evidence type="ECO:0000259" key="2">
    <source>
        <dbReference type="PROSITE" id="PS51502"/>
    </source>
</evidence>
<dbReference type="EMBL" id="JAHRHJ020000003">
    <property type="protein sequence ID" value="KAH9320567.1"/>
    <property type="molecule type" value="Genomic_DNA"/>
</dbReference>
<sequence>MMMRLSTNTTSFSPSTGKFREAAAGIFATKTSFFTSLQAPQGWCNSGRISRFVFPGEKISRPPSFSSTISANMSLPSKVVEHIVFFNVKEGTPPGKTNAMVSALQGLRSLDTVLQLTTGPILHVTSDTYKYTHALHSRYKDKQGLADYSGHPQHLSVVKELVLPIVDDIFAFDWEADLDGPMMPAYGALKMTVLNPKDLAHPQRFELVEILSGYKSIFPTIGQVSFGENFSPARAKGFTWGFLSLFPGVKELEELNKNEEHIKLQVEKVLPQMEKFMVVDMITNLASL</sequence>
<feature type="domain" description="Stress-response A/B barrel" evidence="2">
    <location>
        <begin position="80"/>
        <end position="174"/>
    </location>
</feature>
<feature type="domain" description="Stress-response A/B barrel" evidence="2">
    <location>
        <begin position="188"/>
        <end position="281"/>
    </location>
</feature>
<dbReference type="PANTHER" id="PTHR33178">
    <property type="match status" value="1"/>
</dbReference>